<proteinExistence type="predicted"/>
<sequence length="277" mass="29552">MVGQRPPLKRVDSGFVGSLYQTWHQQCVHCRSIQETGRQFGKPWPSAPRIDVAVARRRRQRSVISAVLGGSVGAVTASQAAAGHHISLVIGTGVPTTVLAWFGGPGAHAVGDPNGLNPSTPLVWALGALAGLAVSHLAQQPPASLRKAWLRITRGTEPRDAQTNCPACEGEGTIECLCQRWSLPSTSDSSTKRKQSTTVVARGAAQGLFSKGRVRVSAVKANCTRCRGTGRERCPRCGGGGTLVHSDEASLRGDAVPVHLDDGYDWDRAARLKRDWR</sequence>
<protein>
    <submittedName>
        <fullName evidence="1">Uncharacterized protein</fullName>
    </submittedName>
</protein>
<dbReference type="Proteomes" id="UP000530660">
    <property type="component" value="Unassembled WGS sequence"/>
</dbReference>
<keyword evidence="2" id="KW-1185">Reference proteome</keyword>
<reference evidence="1 2" key="1">
    <citation type="journal article" date="2020" name="J. Phycol.">
        <title>Comparative genome analysis reveals Cyanidiococcus gen. nov., a new extremophilic red algal genus sister to Cyanidioschyzon (Cyanidioschyzonaceae, Rhodophyta).</title>
        <authorList>
            <person name="Liu S.-L."/>
            <person name="Chiang Y.-R."/>
            <person name="Yoon H.S."/>
            <person name="Fu H.-Y."/>
        </authorList>
    </citation>
    <scope>NUCLEOTIDE SEQUENCE [LARGE SCALE GENOMIC DNA]</scope>
    <source>
        <strain evidence="1 2">THAL066</strain>
    </source>
</reference>
<name>A0A7J7IS54_9RHOD</name>
<organism evidence="1 2">
    <name type="scientific">Cyanidiococcus yangmingshanensis</name>
    <dbReference type="NCBI Taxonomy" id="2690220"/>
    <lineage>
        <taxon>Eukaryota</taxon>
        <taxon>Rhodophyta</taxon>
        <taxon>Bangiophyceae</taxon>
        <taxon>Cyanidiales</taxon>
        <taxon>Cyanidiaceae</taxon>
        <taxon>Cyanidiococcus</taxon>
    </lineage>
</organism>
<evidence type="ECO:0000313" key="1">
    <source>
        <dbReference type="EMBL" id="KAF6005549.1"/>
    </source>
</evidence>
<gene>
    <name evidence="1" type="ORF">F1559_005153</name>
</gene>
<comment type="caution">
    <text evidence="1">The sequence shown here is derived from an EMBL/GenBank/DDBJ whole genome shotgun (WGS) entry which is preliminary data.</text>
</comment>
<dbReference type="OrthoDB" id="10522586at2759"/>
<evidence type="ECO:0000313" key="2">
    <source>
        <dbReference type="Proteomes" id="UP000530660"/>
    </source>
</evidence>
<dbReference type="EMBL" id="VWRR01000001">
    <property type="protein sequence ID" value="KAF6005549.1"/>
    <property type="molecule type" value="Genomic_DNA"/>
</dbReference>
<accession>A0A7J7IS54</accession>
<dbReference type="AlphaFoldDB" id="A0A7J7IS54"/>